<dbReference type="Proteomes" id="UP001187531">
    <property type="component" value="Unassembled WGS sequence"/>
</dbReference>
<name>A0AA88H9R8_ARTSF</name>
<dbReference type="EMBL" id="JAVRJZ010000021">
    <property type="protein sequence ID" value="KAK2705005.1"/>
    <property type="molecule type" value="Genomic_DNA"/>
</dbReference>
<protein>
    <submittedName>
        <fullName evidence="1">Uncharacterized protein</fullName>
    </submittedName>
</protein>
<reference evidence="1" key="1">
    <citation type="submission" date="2023-07" db="EMBL/GenBank/DDBJ databases">
        <title>Chromosome-level genome assembly of Artemia franciscana.</title>
        <authorList>
            <person name="Jo E."/>
        </authorList>
    </citation>
    <scope>NUCLEOTIDE SEQUENCE</scope>
    <source>
        <tissue evidence="1">Whole body</tissue>
    </source>
</reference>
<evidence type="ECO:0000313" key="2">
    <source>
        <dbReference type="Proteomes" id="UP001187531"/>
    </source>
</evidence>
<gene>
    <name evidence="1" type="ORF">QYM36_017155</name>
</gene>
<sequence>MLPGLTRKPYEDHPKTLEQESLSYRRKLRYVIQMFKMKAKIENLPFEKFFRKTAINGTRGHSEKVYKPEARKRALANFFSARAVDTWNSLFKHAIQVLNINSFKNRVFKKHNNKFNAFAE</sequence>
<dbReference type="AlphaFoldDB" id="A0AA88H9R8"/>
<organism evidence="1 2">
    <name type="scientific">Artemia franciscana</name>
    <name type="common">Brine shrimp</name>
    <name type="synonym">Artemia sanfranciscana</name>
    <dbReference type="NCBI Taxonomy" id="6661"/>
    <lineage>
        <taxon>Eukaryota</taxon>
        <taxon>Metazoa</taxon>
        <taxon>Ecdysozoa</taxon>
        <taxon>Arthropoda</taxon>
        <taxon>Crustacea</taxon>
        <taxon>Branchiopoda</taxon>
        <taxon>Anostraca</taxon>
        <taxon>Artemiidae</taxon>
        <taxon>Artemia</taxon>
    </lineage>
</organism>
<proteinExistence type="predicted"/>
<keyword evidence="2" id="KW-1185">Reference proteome</keyword>
<evidence type="ECO:0000313" key="1">
    <source>
        <dbReference type="EMBL" id="KAK2705005.1"/>
    </source>
</evidence>
<comment type="caution">
    <text evidence="1">The sequence shown here is derived from an EMBL/GenBank/DDBJ whole genome shotgun (WGS) entry which is preliminary data.</text>
</comment>
<accession>A0AA88H9R8</accession>